<dbReference type="RefSeq" id="WP_111070806.1">
    <property type="nucleotide sequence ID" value="NZ_CP029835.1"/>
</dbReference>
<reference evidence="2 3" key="1">
    <citation type="submission" date="2018-06" db="EMBL/GenBank/DDBJ databases">
        <title>Complete genome sequencing of Azospirillum sp. M2T2B2.</title>
        <authorList>
            <person name="Heo J."/>
            <person name="Kim S.-J."/>
            <person name="Kwon S.-W."/>
            <person name="Anandham R."/>
        </authorList>
    </citation>
    <scope>NUCLEOTIDE SEQUENCE [LARGE SCALE GENOMIC DNA]</scope>
    <source>
        <strain evidence="2 3">M2T2B2</strain>
        <plasmid evidence="2 3">unnamed5</plasmid>
    </source>
</reference>
<dbReference type="OrthoDB" id="7297944at2"/>
<geneLocation type="plasmid" evidence="2 3">
    <name>unnamed5</name>
</geneLocation>
<evidence type="ECO:0000313" key="3">
    <source>
        <dbReference type="Proteomes" id="UP000249605"/>
    </source>
</evidence>
<proteinExistence type="predicted"/>
<name>A0A2U9SH30_9PROT</name>
<dbReference type="EMBL" id="CP029835">
    <property type="protein sequence ID" value="AWU98017.1"/>
    <property type="molecule type" value="Genomic_DNA"/>
</dbReference>
<dbReference type="Gene3D" id="3.40.50.2000">
    <property type="entry name" value="Glycogen Phosphorylase B"/>
    <property type="match status" value="1"/>
</dbReference>
<sequence length="356" mass="40046">MRLLQLVTYYDAYLGTFHRANPDVAALPYDRQLDRLLADGFSAGHVLAPHFQPLGFETEFVVANWVSGQAQWAREQGLEPAIDVAGAMRLCVERVNRFRPDVLLISDPISLDARFLRSLAWMPRLVMAWRQAVIPPGTDWSGFDILLSGDEGCLRRARELGARQAVQFRPGFPKWISTALADEPRRNDVVFCGQISAEHQERAIGLVQVAEAAERPISGFRTDFHLSGSVDGILARHNRGALWGMAMYRALRRSRIGLNFHIDITGRAMNIRMQETTALGTLLLTEADPSLAQQFAPGREVETFASAGELAEKIRYYLDHPEEREDIARRGQERCLREYSMESRTAELADLIGNLL</sequence>
<feature type="domain" description="Spore protein YkvP/CgeB glycosyl transferase-like" evidence="1">
    <location>
        <begin position="220"/>
        <end position="349"/>
    </location>
</feature>
<evidence type="ECO:0000313" key="2">
    <source>
        <dbReference type="EMBL" id="AWU98017.1"/>
    </source>
</evidence>
<dbReference type="InterPro" id="IPR055259">
    <property type="entry name" value="YkvP/CgeB_Glyco_trans-like"/>
</dbReference>
<dbReference type="Proteomes" id="UP000249605">
    <property type="component" value="Plasmid unnamed5"/>
</dbReference>
<organism evidence="2 3">
    <name type="scientific">Azospirillum ramasamyi</name>
    <dbReference type="NCBI Taxonomy" id="682998"/>
    <lineage>
        <taxon>Bacteria</taxon>
        <taxon>Pseudomonadati</taxon>
        <taxon>Pseudomonadota</taxon>
        <taxon>Alphaproteobacteria</taxon>
        <taxon>Rhodospirillales</taxon>
        <taxon>Azospirillaceae</taxon>
        <taxon>Azospirillum</taxon>
    </lineage>
</organism>
<dbReference type="SUPFAM" id="SSF53756">
    <property type="entry name" value="UDP-Glycosyltransferase/glycogen phosphorylase"/>
    <property type="match status" value="1"/>
</dbReference>
<keyword evidence="2" id="KW-0614">Plasmid</keyword>
<dbReference type="AlphaFoldDB" id="A0A2U9SH30"/>
<accession>A0A2U9SH30</accession>
<keyword evidence="3" id="KW-1185">Reference proteome</keyword>
<evidence type="ECO:0000259" key="1">
    <source>
        <dbReference type="Pfam" id="PF13524"/>
    </source>
</evidence>
<gene>
    <name evidence="2" type="ORF">DM194_27540</name>
</gene>
<dbReference type="KEGG" id="azm:DM194_27540"/>
<dbReference type="Pfam" id="PF13524">
    <property type="entry name" value="Glyco_trans_1_2"/>
    <property type="match status" value="1"/>
</dbReference>
<protein>
    <recommendedName>
        <fullName evidence="1">Spore protein YkvP/CgeB glycosyl transferase-like domain-containing protein</fullName>
    </recommendedName>
</protein>